<dbReference type="GO" id="GO:0016491">
    <property type="term" value="F:oxidoreductase activity"/>
    <property type="evidence" value="ECO:0007669"/>
    <property type="project" value="InterPro"/>
</dbReference>
<evidence type="ECO:0000313" key="3">
    <source>
        <dbReference type="Proteomes" id="UP000178435"/>
    </source>
</evidence>
<dbReference type="EMBL" id="MGDF01000111">
    <property type="protein sequence ID" value="OGL45063.1"/>
    <property type="molecule type" value="Genomic_DNA"/>
</dbReference>
<dbReference type="InterPro" id="IPR029479">
    <property type="entry name" value="Nitroreductase"/>
</dbReference>
<sequence length="146" mass="16110">MADAVRAKADELAKMIGGQEDKRKFSKYTEFYTVFENAPVTIACVMKPYESPATKIFRTHGIFKEYKSTGGLQGVSAAIENILLSAKALGYGSCWMTGPMIARAELENILKIVPPDELISLVPVGLPDENQITPPRKKVEEIVTFK</sequence>
<organism evidence="2 3">
    <name type="scientific">Candidatus Schekmanbacteria bacterium RBG_16_38_11</name>
    <dbReference type="NCBI Taxonomy" id="1817880"/>
    <lineage>
        <taxon>Bacteria</taxon>
        <taxon>Candidatus Schekmaniibacteriota</taxon>
    </lineage>
</organism>
<dbReference type="InterPro" id="IPR050627">
    <property type="entry name" value="Nitroreductase/BluB"/>
</dbReference>
<reference evidence="2 3" key="1">
    <citation type="journal article" date="2016" name="Nat. Commun.">
        <title>Thousands of microbial genomes shed light on interconnected biogeochemical processes in an aquifer system.</title>
        <authorList>
            <person name="Anantharaman K."/>
            <person name="Brown C.T."/>
            <person name="Hug L.A."/>
            <person name="Sharon I."/>
            <person name="Castelle C.J."/>
            <person name="Probst A.J."/>
            <person name="Thomas B.C."/>
            <person name="Singh A."/>
            <person name="Wilkins M.J."/>
            <person name="Karaoz U."/>
            <person name="Brodie E.L."/>
            <person name="Williams K.H."/>
            <person name="Hubbard S.S."/>
            <person name="Banfield J.F."/>
        </authorList>
    </citation>
    <scope>NUCLEOTIDE SEQUENCE [LARGE SCALE GENOMIC DNA]</scope>
</reference>
<gene>
    <name evidence="2" type="ORF">A2149_09695</name>
</gene>
<feature type="domain" description="Nitroreductase" evidence="1">
    <location>
        <begin position="26"/>
        <end position="125"/>
    </location>
</feature>
<evidence type="ECO:0000259" key="1">
    <source>
        <dbReference type="Pfam" id="PF00881"/>
    </source>
</evidence>
<dbReference type="Pfam" id="PF00881">
    <property type="entry name" value="Nitroreductase"/>
    <property type="match status" value="1"/>
</dbReference>
<protein>
    <recommendedName>
        <fullName evidence="1">Nitroreductase domain-containing protein</fullName>
    </recommendedName>
</protein>
<dbReference type="AlphaFoldDB" id="A0A1F7RU76"/>
<proteinExistence type="predicted"/>
<dbReference type="PANTHER" id="PTHR23026:SF123">
    <property type="entry name" value="NAD(P)H NITROREDUCTASE RV3131-RELATED"/>
    <property type="match status" value="1"/>
</dbReference>
<name>A0A1F7RU76_9BACT</name>
<dbReference type="SUPFAM" id="SSF55469">
    <property type="entry name" value="FMN-dependent nitroreductase-like"/>
    <property type="match status" value="1"/>
</dbReference>
<dbReference type="PANTHER" id="PTHR23026">
    <property type="entry name" value="NADPH NITROREDUCTASE"/>
    <property type="match status" value="1"/>
</dbReference>
<dbReference type="Proteomes" id="UP000178435">
    <property type="component" value="Unassembled WGS sequence"/>
</dbReference>
<comment type="caution">
    <text evidence="2">The sequence shown here is derived from an EMBL/GenBank/DDBJ whole genome shotgun (WGS) entry which is preliminary data.</text>
</comment>
<dbReference type="Gene3D" id="3.40.109.10">
    <property type="entry name" value="NADH Oxidase"/>
    <property type="match status" value="1"/>
</dbReference>
<evidence type="ECO:0000313" key="2">
    <source>
        <dbReference type="EMBL" id="OGL45063.1"/>
    </source>
</evidence>
<dbReference type="InterPro" id="IPR000415">
    <property type="entry name" value="Nitroreductase-like"/>
</dbReference>
<accession>A0A1F7RU76</accession>